<protein>
    <submittedName>
        <fullName evidence="2">Alternative protein DOCK3</fullName>
    </submittedName>
</protein>
<evidence type="ECO:0000313" key="2">
    <source>
        <dbReference type="EMBL" id="CCQ43290.1"/>
    </source>
</evidence>
<proteinExistence type="predicted"/>
<organism evidence="2">
    <name type="scientific">Homo sapiens</name>
    <name type="common">Human</name>
    <dbReference type="NCBI Taxonomy" id="9606"/>
    <lineage>
        <taxon>Eukaryota</taxon>
        <taxon>Metazoa</taxon>
        <taxon>Chordata</taxon>
        <taxon>Craniata</taxon>
        <taxon>Vertebrata</taxon>
        <taxon>Euteleostomi</taxon>
        <taxon>Mammalia</taxon>
        <taxon>Eutheria</taxon>
        <taxon>Euarchontoglires</taxon>
        <taxon>Primates</taxon>
        <taxon>Haplorrhini</taxon>
        <taxon>Catarrhini</taxon>
        <taxon>Hominidae</taxon>
        <taxon>Homo</taxon>
    </lineage>
</organism>
<dbReference type="OrthoDB" id="18896at2759"/>
<dbReference type="EMBL" id="HF583793">
    <property type="protein sequence ID" value="CCQ43290.1"/>
    <property type="molecule type" value="Genomic_DNA"/>
</dbReference>
<sequence length="77" mass="8273">MMAPPSQMIFTSFMCTSVMRIARLITMLCTWACPAAKRTTMAALIFLLASSSSAAPKSLSSSPLSSPLPNSPRMWTS</sequence>
<feature type="region of interest" description="Disordered" evidence="1">
    <location>
        <begin position="54"/>
        <end position="77"/>
    </location>
</feature>
<gene>
    <name evidence="2" type="primary">DOCK3</name>
</gene>
<dbReference type="AlphaFoldDB" id="L8E7Q6"/>
<accession>L8E7Q6</accession>
<dbReference type="ChiTaRS" id="DOCK3">
    <property type="organism name" value="human"/>
</dbReference>
<evidence type="ECO:0000256" key="1">
    <source>
        <dbReference type="SAM" id="MobiDB-lite"/>
    </source>
</evidence>
<reference evidence="2" key="1">
    <citation type="journal article" date="2013" name="PLoS ONE">
        <title>Direct detection of alternative open reading frames translation products in human significantly expands the proteome.</title>
        <authorList>
            <person name="Vanderperre B."/>
            <person name="Lucier J.-F."/>
            <person name="Motard J."/>
            <person name="Tremblay G."/>
            <person name="Vanderperre S."/>
            <person name="Wisztorski M."/>
            <person name="Salzet M."/>
            <person name="Boisvert F.-M."/>
            <person name="Roucou X."/>
        </authorList>
    </citation>
    <scope>NUCLEOTIDE SEQUENCE</scope>
</reference>
<name>L8E7Q6_HUMAN</name>